<sequence length="113" mass="11785">MGTKSAILTMCGGFLFPFIIRMMWGRMVKVGGVAGGFFASIVIVGTIWAINHGIENHLIQQTGPVWIDMAWAAAIGIFTASVVSGGKIGKSIVNIFAAVVGGVLGGFILSLNM</sequence>
<evidence type="ECO:0000313" key="2">
    <source>
        <dbReference type="EMBL" id="GIM30218.1"/>
    </source>
</evidence>
<evidence type="ECO:0000256" key="1">
    <source>
        <dbReference type="SAM" id="Phobius"/>
    </source>
</evidence>
<keyword evidence="3" id="KW-1185">Reference proteome</keyword>
<dbReference type="EMBL" id="BOPZ01000030">
    <property type="protein sequence ID" value="GIM30218.1"/>
    <property type="molecule type" value="Genomic_DNA"/>
</dbReference>
<feature type="transmembrane region" description="Helical" evidence="1">
    <location>
        <begin position="65"/>
        <end position="85"/>
    </location>
</feature>
<gene>
    <name evidence="2" type="ORF">CPJCM30710_28840</name>
</gene>
<feature type="transmembrane region" description="Helical" evidence="1">
    <location>
        <begin position="31"/>
        <end position="50"/>
    </location>
</feature>
<name>A0A919S414_9CLOT</name>
<comment type="caution">
    <text evidence="2">The sequence shown here is derived from an EMBL/GenBank/DDBJ whole genome shotgun (WGS) entry which is preliminary data.</text>
</comment>
<dbReference type="InterPro" id="IPR054200">
    <property type="entry name" value="DUF6905"/>
</dbReference>
<keyword evidence="1" id="KW-0812">Transmembrane</keyword>
<protein>
    <submittedName>
        <fullName evidence="2">Uncharacterized protein</fullName>
    </submittedName>
</protein>
<proteinExistence type="predicted"/>
<organism evidence="2 3">
    <name type="scientific">Clostridium polyendosporum</name>
    <dbReference type="NCBI Taxonomy" id="69208"/>
    <lineage>
        <taxon>Bacteria</taxon>
        <taxon>Bacillati</taxon>
        <taxon>Bacillota</taxon>
        <taxon>Clostridia</taxon>
        <taxon>Eubacteriales</taxon>
        <taxon>Clostridiaceae</taxon>
        <taxon>Clostridium</taxon>
    </lineage>
</organism>
<evidence type="ECO:0000313" key="3">
    <source>
        <dbReference type="Proteomes" id="UP000679179"/>
    </source>
</evidence>
<dbReference type="Pfam" id="PF21846">
    <property type="entry name" value="DUF6905"/>
    <property type="match status" value="1"/>
</dbReference>
<dbReference type="AlphaFoldDB" id="A0A919S414"/>
<dbReference type="RefSeq" id="WP_212904895.1">
    <property type="nucleotide sequence ID" value="NZ_BOPZ01000030.1"/>
</dbReference>
<feature type="transmembrane region" description="Helical" evidence="1">
    <location>
        <begin position="92"/>
        <end position="111"/>
    </location>
</feature>
<reference evidence="2" key="1">
    <citation type="submission" date="2021-03" db="EMBL/GenBank/DDBJ databases">
        <title>Taxonomic study of Clostridium polyendosporum from meadow-gley soil under rice.</title>
        <authorList>
            <person name="Kobayashi H."/>
            <person name="Tanizawa Y."/>
            <person name="Yagura M."/>
        </authorList>
    </citation>
    <scope>NUCLEOTIDE SEQUENCE</scope>
    <source>
        <strain evidence="2">JCM 30710</strain>
    </source>
</reference>
<keyword evidence="1" id="KW-0472">Membrane</keyword>
<accession>A0A919S414</accession>
<dbReference type="Proteomes" id="UP000679179">
    <property type="component" value="Unassembled WGS sequence"/>
</dbReference>
<keyword evidence="1" id="KW-1133">Transmembrane helix</keyword>